<dbReference type="Gene3D" id="1.25.40.10">
    <property type="entry name" value="Tetratricopeptide repeat domain"/>
    <property type="match status" value="2"/>
</dbReference>
<dbReference type="GeneID" id="87920499"/>
<dbReference type="SUPFAM" id="SSF52540">
    <property type="entry name" value="P-loop containing nucleoside triphosphate hydrolases"/>
    <property type="match status" value="1"/>
</dbReference>
<dbReference type="Pfam" id="PF13374">
    <property type="entry name" value="TPR_10"/>
    <property type="match status" value="1"/>
</dbReference>
<evidence type="ECO:0000313" key="3">
    <source>
        <dbReference type="Proteomes" id="UP001273209"/>
    </source>
</evidence>
<dbReference type="GO" id="GO:0043531">
    <property type="term" value="F:ADP binding"/>
    <property type="evidence" value="ECO:0007669"/>
    <property type="project" value="InterPro"/>
</dbReference>
<comment type="caution">
    <text evidence="2">The sequence shown here is derived from an EMBL/GenBank/DDBJ whole genome shotgun (WGS) entry which is preliminary data.</text>
</comment>
<dbReference type="InterPro" id="IPR011990">
    <property type="entry name" value="TPR-like_helical_dom_sf"/>
</dbReference>
<dbReference type="InterPro" id="IPR019734">
    <property type="entry name" value="TPR_rpt"/>
</dbReference>
<accession>A0AAE1ID68</accession>
<organism evidence="2 3">
    <name type="scientific">Trichoderma aggressivum f. europaeum</name>
    <dbReference type="NCBI Taxonomy" id="173218"/>
    <lineage>
        <taxon>Eukaryota</taxon>
        <taxon>Fungi</taxon>
        <taxon>Dikarya</taxon>
        <taxon>Ascomycota</taxon>
        <taxon>Pezizomycotina</taxon>
        <taxon>Sordariomycetes</taxon>
        <taxon>Hypocreomycetidae</taxon>
        <taxon>Hypocreales</taxon>
        <taxon>Hypocreaceae</taxon>
        <taxon>Trichoderma</taxon>
    </lineage>
</organism>
<dbReference type="AlphaFoldDB" id="A0AAE1ID68"/>
<dbReference type="PANTHER" id="PTHR46082">
    <property type="entry name" value="ATP/GTP-BINDING PROTEIN-RELATED"/>
    <property type="match status" value="1"/>
</dbReference>
<dbReference type="SUPFAM" id="SSF48452">
    <property type="entry name" value="TPR-like"/>
    <property type="match status" value="1"/>
</dbReference>
<gene>
    <name evidence="2" type="ORF">Triagg1_6016</name>
</gene>
<name>A0AAE1ID68_9HYPO</name>
<dbReference type="Pfam" id="PF13424">
    <property type="entry name" value="TPR_12"/>
    <property type="match status" value="4"/>
</dbReference>
<dbReference type="SMART" id="SM00028">
    <property type="entry name" value="TPR"/>
    <property type="match status" value="7"/>
</dbReference>
<evidence type="ECO:0000259" key="1">
    <source>
        <dbReference type="Pfam" id="PF00931"/>
    </source>
</evidence>
<reference evidence="2" key="1">
    <citation type="submission" date="2023-11" db="EMBL/GenBank/DDBJ databases">
        <title>The genome sequences of three competitors of mushroom-forming fungi.</title>
        <authorList>
            <person name="Beijen E."/>
            <person name="Ohm R.A."/>
        </authorList>
    </citation>
    <scope>NUCLEOTIDE SEQUENCE</scope>
    <source>
        <strain evidence="2">CBS 100526</strain>
    </source>
</reference>
<dbReference type="InterPro" id="IPR002182">
    <property type="entry name" value="NB-ARC"/>
</dbReference>
<dbReference type="EMBL" id="JAWRVG010000023">
    <property type="protein sequence ID" value="KAK4071355.1"/>
    <property type="molecule type" value="Genomic_DNA"/>
</dbReference>
<dbReference type="PANTHER" id="PTHR46082:SF6">
    <property type="entry name" value="AAA+ ATPASE DOMAIN-CONTAINING PROTEIN-RELATED"/>
    <property type="match status" value="1"/>
</dbReference>
<dbReference type="RefSeq" id="XP_062754873.1">
    <property type="nucleotide sequence ID" value="XM_062900594.1"/>
</dbReference>
<dbReference type="Gene3D" id="3.40.50.300">
    <property type="entry name" value="P-loop containing nucleotide triphosphate hydrolases"/>
    <property type="match status" value="1"/>
</dbReference>
<dbReference type="Proteomes" id="UP001273209">
    <property type="component" value="Unassembled WGS sequence"/>
</dbReference>
<sequence>MSRVMIYGHDSSVAQSFNITIKIGDSEVFCFYETLESPTAQRDKRDEWKMIGPTAVLVTKSSATHCRPWEDGTEHICAIALLVPYRQNADFVGRSDILDKIKLQFGLSQQEELEPSQSRRRVSLYGIGGVGKTQIALAYAYWIRVLHPDISVFWVHASNADRFRTAYTFIAEKCNVPGRENPKADILLLVKRWLEEQNKTQWLMIIDNVDDIELFFPQQKSDVLDAHQRVDRLAQYIPDCNHGSILITTRNKQVGVKFDQGSPLIEVTKMTDDEAHQLVQGILKTEVFTDAVFLLASKLEHLPLALAQATSFIQENTISISDYIQLLNEGDNVLVDQLSEQFEPVGRDSETPHAVTAAWILSFHQIEQSQPLASEVLCFLSLMHRQAIPQTFIVEYFRRRNPEYAQGNTFAVLIKALGILKAFSFISEGKDKHIDMHRLVQLVTRKWLISSGRMPATVECAIRIVASSYPFGGFETYQACLRYAPHVNSVLAREGTNSKAEKVDKSLLLQKLGRYYGHKGEWENGERILLQAAKVQAQELGEERSETLSTRCDLVSAYFDQGRLKEAEDLVSRTIELKKRVQGQDHAATLVSMSKLALIYANQGRLKEAEDLYLHILETRKRVLGGDDLKTIESMSDLAKLRIQQGQVKGAEEIALRVIEIQKKVLGEEHLRTIGSMNDLSLVYREQGRLKESQDWAIQATEICQRVTQGRLREAENLHLQVVEISKRVLGEEHPDTAAITGNLALLYLEQGRWKEAEDLGLQTIRVLANGLGQEHSGNLMGISNLTMVYVKQGRWKEAEDLLMQVMEARKRTLGEEHPDTIMTTAKLAIVYQMQGRWREAEDYGLRAIQAMKNGLGEKHPNTLIYMDNLTGQFIRRRSDGKRQKITDCV</sequence>
<keyword evidence="3" id="KW-1185">Reference proteome</keyword>
<dbReference type="InterPro" id="IPR053137">
    <property type="entry name" value="NLR-like"/>
</dbReference>
<dbReference type="InterPro" id="IPR027417">
    <property type="entry name" value="P-loop_NTPase"/>
</dbReference>
<feature type="domain" description="NB-ARC" evidence="1">
    <location>
        <begin position="112"/>
        <end position="281"/>
    </location>
</feature>
<dbReference type="Pfam" id="PF00931">
    <property type="entry name" value="NB-ARC"/>
    <property type="match status" value="1"/>
</dbReference>
<evidence type="ECO:0000313" key="2">
    <source>
        <dbReference type="EMBL" id="KAK4071355.1"/>
    </source>
</evidence>
<protein>
    <recommendedName>
        <fullName evidence="1">NB-ARC domain-containing protein</fullName>
    </recommendedName>
</protein>
<proteinExistence type="predicted"/>